<keyword evidence="1" id="KW-1133">Transmembrane helix</keyword>
<reference evidence="3" key="1">
    <citation type="submission" date="2021-01" db="EMBL/GenBank/DDBJ databases">
        <title>Genome public.</title>
        <authorList>
            <person name="Liu C."/>
            <person name="Sun Q."/>
        </authorList>
    </citation>
    <scope>NUCLEOTIDE SEQUENCE [LARGE SCALE GENOMIC DNA]</scope>
    <source>
        <strain evidence="3">YIM B02505</strain>
    </source>
</reference>
<proteinExistence type="predicted"/>
<organism evidence="2 3">
    <name type="scientific">Clostridium yunnanense</name>
    <dbReference type="NCBI Taxonomy" id="2800325"/>
    <lineage>
        <taxon>Bacteria</taxon>
        <taxon>Bacillati</taxon>
        <taxon>Bacillota</taxon>
        <taxon>Clostridia</taxon>
        <taxon>Eubacteriales</taxon>
        <taxon>Clostridiaceae</taxon>
        <taxon>Clostridium</taxon>
    </lineage>
</organism>
<name>A0ABS1EJJ9_9CLOT</name>
<dbReference type="EMBL" id="JAENHN010000007">
    <property type="protein sequence ID" value="MBK1809544.1"/>
    <property type="molecule type" value="Genomic_DNA"/>
</dbReference>
<comment type="caution">
    <text evidence="2">The sequence shown here is derived from an EMBL/GenBank/DDBJ whole genome shotgun (WGS) entry which is preliminary data.</text>
</comment>
<evidence type="ECO:0008006" key="4">
    <source>
        <dbReference type="Google" id="ProtNLM"/>
    </source>
</evidence>
<keyword evidence="1" id="KW-0812">Transmembrane</keyword>
<feature type="transmembrane region" description="Helical" evidence="1">
    <location>
        <begin position="46"/>
        <end position="68"/>
    </location>
</feature>
<dbReference type="RefSeq" id="WP_200266090.1">
    <property type="nucleotide sequence ID" value="NZ_JAENHN010000007.1"/>
</dbReference>
<evidence type="ECO:0000256" key="1">
    <source>
        <dbReference type="SAM" id="Phobius"/>
    </source>
</evidence>
<protein>
    <recommendedName>
        <fullName evidence="4">ABC-2 family transporter protein</fullName>
    </recommendedName>
</protein>
<feature type="transmembrane region" description="Helical" evidence="1">
    <location>
        <begin position="146"/>
        <end position="168"/>
    </location>
</feature>
<feature type="transmembrane region" description="Helical" evidence="1">
    <location>
        <begin position="6"/>
        <end position="25"/>
    </location>
</feature>
<evidence type="ECO:0000313" key="3">
    <source>
        <dbReference type="Proteomes" id="UP000596739"/>
    </source>
</evidence>
<sequence>MLMEVILPIIGVVIFCDTPIMEQAVKFNEMFYLTRINKSIVFFIKIIINIVAGAILFFLGFILIYIKFIFLNKGTSNLDFFNMLSLFLVTELFLGSIAIVVTTVTNNIKIALGGGLFSYWIFYEIIKDNTSFTPFGMYFNFQGDRLLISKILCLSTALILIIISDLVLMKNKRL</sequence>
<keyword evidence="1" id="KW-0472">Membrane</keyword>
<dbReference type="Proteomes" id="UP000596739">
    <property type="component" value="Unassembled WGS sequence"/>
</dbReference>
<keyword evidence="3" id="KW-1185">Reference proteome</keyword>
<gene>
    <name evidence="2" type="ORF">JHL18_02645</name>
</gene>
<feature type="transmembrane region" description="Helical" evidence="1">
    <location>
        <begin position="108"/>
        <end position="126"/>
    </location>
</feature>
<evidence type="ECO:0000313" key="2">
    <source>
        <dbReference type="EMBL" id="MBK1809544.1"/>
    </source>
</evidence>
<accession>A0ABS1EJJ9</accession>
<feature type="transmembrane region" description="Helical" evidence="1">
    <location>
        <begin position="80"/>
        <end position="101"/>
    </location>
</feature>